<dbReference type="EMBL" id="JABDTM020026454">
    <property type="protein sequence ID" value="KAH0811921.1"/>
    <property type="molecule type" value="Genomic_DNA"/>
</dbReference>
<evidence type="ECO:0000313" key="9">
    <source>
        <dbReference type="EMBL" id="KAH0811921.1"/>
    </source>
</evidence>
<keyword evidence="10" id="KW-1185">Reference proteome</keyword>
<evidence type="ECO:0000256" key="2">
    <source>
        <dbReference type="ARBA" id="ARBA00022670"/>
    </source>
</evidence>
<dbReference type="AlphaFoldDB" id="A0A8J6HCK1"/>
<dbReference type="Gene3D" id="2.40.10.10">
    <property type="entry name" value="Trypsin-like serine proteases"/>
    <property type="match status" value="1"/>
</dbReference>
<accession>A0A8J6HCK1</accession>
<gene>
    <name evidence="9" type="ORF">GEV33_010870</name>
</gene>
<reference evidence="9" key="2">
    <citation type="submission" date="2021-08" db="EMBL/GenBank/DDBJ databases">
        <authorList>
            <person name="Eriksson T."/>
        </authorList>
    </citation>
    <scope>NUCLEOTIDE SEQUENCE</scope>
    <source>
        <strain evidence="9">Stoneville</strain>
        <tissue evidence="9">Whole head</tissue>
    </source>
</reference>
<dbReference type="InterPro" id="IPR009003">
    <property type="entry name" value="Peptidase_S1_PA"/>
</dbReference>
<comment type="similarity">
    <text evidence="1">Belongs to the peptidase S1 family.</text>
</comment>
<dbReference type="InterPro" id="IPR050430">
    <property type="entry name" value="Peptidase_S1"/>
</dbReference>
<feature type="domain" description="Peptidase S1" evidence="8">
    <location>
        <begin position="23"/>
        <end position="243"/>
    </location>
</feature>
<dbReference type="SUPFAM" id="SSF50494">
    <property type="entry name" value="Trypsin-like serine proteases"/>
    <property type="match status" value="1"/>
</dbReference>
<evidence type="ECO:0000256" key="1">
    <source>
        <dbReference type="ARBA" id="ARBA00007664"/>
    </source>
</evidence>
<dbReference type="InterPro" id="IPR001314">
    <property type="entry name" value="Peptidase_S1A"/>
</dbReference>
<dbReference type="CDD" id="cd00190">
    <property type="entry name" value="Tryp_SPc"/>
    <property type="match status" value="1"/>
</dbReference>
<evidence type="ECO:0000256" key="5">
    <source>
        <dbReference type="ARBA" id="ARBA00023157"/>
    </source>
</evidence>
<keyword evidence="3 6" id="KW-0378">Hydrolase</keyword>
<dbReference type="PANTHER" id="PTHR24276">
    <property type="entry name" value="POLYSERASE-RELATED"/>
    <property type="match status" value="1"/>
</dbReference>
<reference evidence="9" key="1">
    <citation type="journal article" date="2020" name="J Insects Food Feed">
        <title>The yellow mealworm (Tenebrio molitor) genome: a resource for the emerging insects as food and feed industry.</title>
        <authorList>
            <person name="Eriksson T."/>
            <person name="Andere A."/>
            <person name="Kelstrup H."/>
            <person name="Emery V."/>
            <person name="Picard C."/>
        </authorList>
    </citation>
    <scope>NUCLEOTIDE SEQUENCE</scope>
    <source>
        <strain evidence="9">Stoneville</strain>
        <tissue evidence="9">Whole head</tissue>
    </source>
</reference>
<dbReference type="Proteomes" id="UP000719412">
    <property type="component" value="Unassembled WGS sequence"/>
</dbReference>
<evidence type="ECO:0000259" key="8">
    <source>
        <dbReference type="PROSITE" id="PS50240"/>
    </source>
</evidence>
<keyword evidence="2 6" id="KW-0645">Protease</keyword>
<dbReference type="InterPro" id="IPR033116">
    <property type="entry name" value="TRYPSIN_SER"/>
</dbReference>
<dbReference type="GO" id="GO:0006508">
    <property type="term" value="P:proteolysis"/>
    <property type="evidence" value="ECO:0007669"/>
    <property type="project" value="UniProtKB-KW"/>
</dbReference>
<dbReference type="InterPro" id="IPR001254">
    <property type="entry name" value="Trypsin_dom"/>
</dbReference>
<dbReference type="PROSITE" id="PS50240">
    <property type="entry name" value="TRYPSIN_DOM"/>
    <property type="match status" value="1"/>
</dbReference>
<evidence type="ECO:0000256" key="7">
    <source>
        <dbReference type="SAM" id="SignalP"/>
    </source>
</evidence>
<dbReference type="PANTHER" id="PTHR24276:SF98">
    <property type="entry name" value="FI18310P1-RELATED"/>
    <property type="match status" value="1"/>
</dbReference>
<name>A0A8J6HCK1_TENMO</name>
<proteinExistence type="inferred from homology"/>
<organism evidence="9 10">
    <name type="scientific">Tenebrio molitor</name>
    <name type="common">Yellow mealworm beetle</name>
    <dbReference type="NCBI Taxonomy" id="7067"/>
    <lineage>
        <taxon>Eukaryota</taxon>
        <taxon>Metazoa</taxon>
        <taxon>Ecdysozoa</taxon>
        <taxon>Arthropoda</taxon>
        <taxon>Hexapoda</taxon>
        <taxon>Insecta</taxon>
        <taxon>Pterygota</taxon>
        <taxon>Neoptera</taxon>
        <taxon>Endopterygota</taxon>
        <taxon>Coleoptera</taxon>
        <taxon>Polyphaga</taxon>
        <taxon>Cucujiformia</taxon>
        <taxon>Tenebrionidae</taxon>
        <taxon>Tenebrio</taxon>
    </lineage>
</organism>
<dbReference type="GO" id="GO:0004252">
    <property type="term" value="F:serine-type endopeptidase activity"/>
    <property type="evidence" value="ECO:0007669"/>
    <property type="project" value="InterPro"/>
</dbReference>
<protein>
    <recommendedName>
        <fullName evidence="8">Peptidase S1 domain-containing protein</fullName>
    </recommendedName>
</protein>
<keyword evidence="5" id="KW-1015">Disulfide bond</keyword>
<dbReference type="SMART" id="SM00020">
    <property type="entry name" value="Tryp_SPc"/>
    <property type="match status" value="1"/>
</dbReference>
<comment type="caution">
    <text evidence="9">The sequence shown here is derived from an EMBL/GenBank/DDBJ whole genome shotgun (WGS) entry which is preliminary data.</text>
</comment>
<evidence type="ECO:0000256" key="6">
    <source>
        <dbReference type="RuleBase" id="RU363034"/>
    </source>
</evidence>
<evidence type="ECO:0000256" key="3">
    <source>
        <dbReference type="ARBA" id="ARBA00022801"/>
    </source>
</evidence>
<sequence length="275" mass="30357">MELFWFVLFSFISSSFATSDVRIVNGTSAEIGEFPFVVSLENKGRHFCGGTVLNKKYILTAAHCVCDVSLVDLTVHLTHYLDNPQEKIPIKSIICNENYSDMEHINDMEGQVPDHLYHPVKLVSQNFACETDLNGTLVGWGLTEDGFVPNVLRKVDVVVYSDSDCSVSHFGMYDMEKNMCAGWPENGKGSCQGDSGGPLLIEGFQAGIISFGISSNCGISSREQPKVLARISKYVDWIRDNSEYEEDVQTGDGSDVTLHGLSFFCVLLLACLLIL</sequence>
<feature type="chain" id="PRO_5035264624" description="Peptidase S1 domain-containing protein" evidence="7">
    <location>
        <begin position="18"/>
        <end position="275"/>
    </location>
</feature>
<evidence type="ECO:0000256" key="4">
    <source>
        <dbReference type="ARBA" id="ARBA00022825"/>
    </source>
</evidence>
<dbReference type="PROSITE" id="PS00135">
    <property type="entry name" value="TRYPSIN_SER"/>
    <property type="match status" value="1"/>
</dbReference>
<dbReference type="InterPro" id="IPR043504">
    <property type="entry name" value="Peptidase_S1_PA_chymotrypsin"/>
</dbReference>
<feature type="signal peptide" evidence="7">
    <location>
        <begin position="1"/>
        <end position="17"/>
    </location>
</feature>
<keyword evidence="7" id="KW-0732">Signal</keyword>
<dbReference type="InterPro" id="IPR018114">
    <property type="entry name" value="TRYPSIN_HIS"/>
</dbReference>
<dbReference type="Pfam" id="PF00089">
    <property type="entry name" value="Trypsin"/>
    <property type="match status" value="1"/>
</dbReference>
<keyword evidence="4 6" id="KW-0720">Serine protease</keyword>
<dbReference type="PRINTS" id="PR00722">
    <property type="entry name" value="CHYMOTRYPSIN"/>
</dbReference>
<dbReference type="PROSITE" id="PS00134">
    <property type="entry name" value="TRYPSIN_HIS"/>
    <property type="match status" value="1"/>
</dbReference>
<evidence type="ECO:0000313" key="10">
    <source>
        <dbReference type="Proteomes" id="UP000719412"/>
    </source>
</evidence>